<dbReference type="EMBL" id="JBCGBO010000003">
    <property type="protein sequence ID" value="KAK9214774.1"/>
    <property type="molecule type" value="Genomic_DNA"/>
</dbReference>
<evidence type="ECO:0000313" key="2">
    <source>
        <dbReference type="Proteomes" id="UP001428341"/>
    </source>
</evidence>
<organism evidence="1 2">
    <name type="scientific">Citrus x changshan-huyou</name>
    <dbReference type="NCBI Taxonomy" id="2935761"/>
    <lineage>
        <taxon>Eukaryota</taxon>
        <taxon>Viridiplantae</taxon>
        <taxon>Streptophyta</taxon>
        <taxon>Embryophyta</taxon>
        <taxon>Tracheophyta</taxon>
        <taxon>Spermatophyta</taxon>
        <taxon>Magnoliopsida</taxon>
        <taxon>eudicotyledons</taxon>
        <taxon>Gunneridae</taxon>
        <taxon>Pentapetalae</taxon>
        <taxon>rosids</taxon>
        <taxon>malvids</taxon>
        <taxon>Sapindales</taxon>
        <taxon>Rutaceae</taxon>
        <taxon>Aurantioideae</taxon>
        <taxon>Citrus</taxon>
    </lineage>
</organism>
<name>A0AAP0MJR4_9ROSI</name>
<reference evidence="1 2" key="1">
    <citation type="submission" date="2024-05" db="EMBL/GenBank/DDBJ databases">
        <title>Haplotype-resolved chromosome-level genome assembly of Huyou (Citrus changshanensis).</title>
        <authorList>
            <person name="Miao C."/>
            <person name="Chen W."/>
            <person name="Wu Y."/>
            <person name="Wang L."/>
            <person name="Zhao S."/>
            <person name="Grierson D."/>
            <person name="Xu C."/>
            <person name="Chen K."/>
        </authorList>
    </citation>
    <scope>NUCLEOTIDE SEQUENCE [LARGE SCALE GENOMIC DNA]</scope>
    <source>
        <strain evidence="1">01-14</strain>
        <tissue evidence="1">Leaf</tissue>
    </source>
</reference>
<dbReference type="Proteomes" id="UP001428341">
    <property type="component" value="Unassembled WGS sequence"/>
</dbReference>
<protein>
    <submittedName>
        <fullName evidence="1">Uncharacterized protein</fullName>
    </submittedName>
</protein>
<dbReference type="AlphaFoldDB" id="A0AAP0MJR4"/>
<comment type="caution">
    <text evidence="1">The sequence shown here is derived from an EMBL/GenBank/DDBJ whole genome shotgun (WGS) entry which is preliminary data.</text>
</comment>
<accession>A0AAP0MJR4</accession>
<sequence length="61" mass="7074">MVVRNSTMTEDWLDSRWFGQKSDLNWHLWCFIHVGDFDCDLDIDNEKVAFAVALGEARVLG</sequence>
<keyword evidence="2" id="KW-1185">Reference proteome</keyword>
<evidence type="ECO:0000313" key="1">
    <source>
        <dbReference type="EMBL" id="KAK9214774.1"/>
    </source>
</evidence>
<proteinExistence type="predicted"/>
<gene>
    <name evidence="1" type="ORF">WN944_006773</name>
</gene>